<dbReference type="EMBL" id="CP018180">
    <property type="protein sequence ID" value="AUJ32052.1"/>
    <property type="molecule type" value="Genomic_DNA"/>
</dbReference>
<feature type="transmembrane region" description="Helical" evidence="6">
    <location>
        <begin position="237"/>
        <end position="255"/>
    </location>
</feature>
<feature type="transmembrane region" description="Helical" evidence="6">
    <location>
        <begin position="193"/>
        <end position="217"/>
    </location>
</feature>
<keyword evidence="9" id="KW-1185">Reference proteome</keyword>
<gene>
    <name evidence="8" type="ORF">BSQ50_05460</name>
</gene>
<evidence type="ECO:0000256" key="1">
    <source>
        <dbReference type="ARBA" id="ARBA00004141"/>
    </source>
</evidence>
<organism evidence="8 9">
    <name type="scientific">Liquorilactobacillus nagelii</name>
    <dbReference type="NCBI Taxonomy" id="82688"/>
    <lineage>
        <taxon>Bacteria</taxon>
        <taxon>Bacillati</taxon>
        <taxon>Bacillota</taxon>
        <taxon>Bacilli</taxon>
        <taxon>Lactobacillales</taxon>
        <taxon>Lactobacillaceae</taxon>
        <taxon>Liquorilactobacillus</taxon>
    </lineage>
</organism>
<sequence length="367" mass="40493">MEVLKATFKDRILQITCGVALFSLFFSHLELSDINWQTIISLFALMLIIQVFQKLKLLDYCALLLLRYADTQRKLVQLLVLLTFIGSMILTNDVGIITMVPLAVSLGKKAGIKMTVPVVLITLAANLGSLITPIGNPQNLFLLAHYHLNAIEFFKMSLPLGVISGGLLWGWSLRIPTQKLKLNPEIDYKINKLAVSGTVVILAFVMVGIFGILPLWLGLGLALGWVFLLDNQLFKKIDYALLLTFCGFFIAVGNFSRISAVDQLLTSLGSKQHLIYLASLGLSQLISNVPAAILLAPFSKISYPLFLGVSIGGLGTLVASLANLLAYKQYQHYQEKGNQNFLKQFSLINFSSLCFLGIAGWLLLYFS</sequence>
<evidence type="ECO:0000256" key="2">
    <source>
        <dbReference type="ARBA" id="ARBA00022448"/>
    </source>
</evidence>
<evidence type="ECO:0000256" key="3">
    <source>
        <dbReference type="ARBA" id="ARBA00022692"/>
    </source>
</evidence>
<dbReference type="Pfam" id="PF03600">
    <property type="entry name" value="CitMHS"/>
    <property type="match status" value="1"/>
</dbReference>
<dbReference type="GeneID" id="78521613"/>
<evidence type="ECO:0000313" key="8">
    <source>
        <dbReference type="EMBL" id="AUJ32052.1"/>
    </source>
</evidence>
<dbReference type="Proteomes" id="UP000324497">
    <property type="component" value="Chromosome"/>
</dbReference>
<evidence type="ECO:0000256" key="5">
    <source>
        <dbReference type="ARBA" id="ARBA00023136"/>
    </source>
</evidence>
<dbReference type="RefSeq" id="WP_057886113.1">
    <property type="nucleotide sequence ID" value="NZ_CP018180.1"/>
</dbReference>
<keyword evidence="4 6" id="KW-1133">Transmembrane helix</keyword>
<feature type="transmembrane region" description="Helical" evidence="6">
    <location>
        <begin position="36"/>
        <end position="55"/>
    </location>
</feature>
<dbReference type="InterPro" id="IPR051475">
    <property type="entry name" value="Diverse_Ion_Transporter"/>
</dbReference>
<feature type="transmembrane region" description="Helical" evidence="6">
    <location>
        <begin position="156"/>
        <end position="173"/>
    </location>
</feature>
<evidence type="ECO:0000256" key="6">
    <source>
        <dbReference type="SAM" id="Phobius"/>
    </source>
</evidence>
<feature type="transmembrane region" description="Helical" evidence="6">
    <location>
        <begin position="275"/>
        <end position="295"/>
    </location>
</feature>
<evidence type="ECO:0000256" key="4">
    <source>
        <dbReference type="ARBA" id="ARBA00022989"/>
    </source>
</evidence>
<dbReference type="GO" id="GO:0055085">
    <property type="term" value="P:transmembrane transport"/>
    <property type="evidence" value="ECO:0007669"/>
    <property type="project" value="InterPro"/>
</dbReference>
<dbReference type="KEGG" id="lng:BSQ50_05460"/>
<keyword evidence="5 6" id="KW-0472">Membrane</keyword>
<dbReference type="AlphaFoldDB" id="A0A3Q8CF26"/>
<name>A0A3Q8CF26_9LACO</name>
<keyword evidence="2" id="KW-0813">Transport</keyword>
<feature type="transmembrane region" description="Helical" evidence="6">
    <location>
        <begin position="347"/>
        <end position="366"/>
    </location>
</feature>
<keyword evidence="3 6" id="KW-0812">Transmembrane</keyword>
<reference evidence="8 9" key="1">
    <citation type="submission" date="2016-11" db="EMBL/GenBank/DDBJ databases">
        <title>Interaction between Lactobacillus species and yeast in water kefir.</title>
        <authorList>
            <person name="Behr J."/>
            <person name="Xu D."/>
            <person name="Vogel R.F."/>
        </authorList>
    </citation>
    <scope>NUCLEOTIDE SEQUENCE [LARGE SCALE GENOMIC DNA]</scope>
    <source>
        <strain evidence="8 9">TMW 1.1827</strain>
    </source>
</reference>
<dbReference type="InterPro" id="IPR004680">
    <property type="entry name" value="Cit_transptr-like_dom"/>
</dbReference>
<feature type="domain" description="Citrate transporter-like" evidence="7">
    <location>
        <begin position="18"/>
        <end position="298"/>
    </location>
</feature>
<dbReference type="PANTHER" id="PTHR43568:SF1">
    <property type="entry name" value="P PROTEIN"/>
    <property type="match status" value="1"/>
</dbReference>
<feature type="transmembrane region" description="Helical" evidence="6">
    <location>
        <begin position="301"/>
        <end position="326"/>
    </location>
</feature>
<evidence type="ECO:0000313" key="9">
    <source>
        <dbReference type="Proteomes" id="UP000324497"/>
    </source>
</evidence>
<dbReference type="PANTHER" id="PTHR43568">
    <property type="entry name" value="P PROTEIN"/>
    <property type="match status" value="1"/>
</dbReference>
<comment type="subcellular location">
    <subcellularLocation>
        <location evidence="1">Membrane</location>
        <topology evidence="1">Multi-pass membrane protein</topology>
    </subcellularLocation>
</comment>
<dbReference type="GO" id="GO:0016020">
    <property type="term" value="C:membrane"/>
    <property type="evidence" value="ECO:0007669"/>
    <property type="project" value="UniProtKB-SubCell"/>
</dbReference>
<accession>A0A3Q8CF26</accession>
<proteinExistence type="predicted"/>
<protein>
    <recommendedName>
        <fullName evidence="7">Citrate transporter-like domain-containing protein</fullName>
    </recommendedName>
</protein>
<feature type="transmembrane region" description="Helical" evidence="6">
    <location>
        <begin position="12"/>
        <end position="29"/>
    </location>
</feature>
<feature type="transmembrane region" description="Helical" evidence="6">
    <location>
        <begin position="75"/>
        <end position="104"/>
    </location>
</feature>
<evidence type="ECO:0000259" key="7">
    <source>
        <dbReference type="Pfam" id="PF03600"/>
    </source>
</evidence>